<dbReference type="Proteomes" id="UP001501302">
    <property type="component" value="Unassembled WGS sequence"/>
</dbReference>
<reference evidence="2" key="1">
    <citation type="journal article" date="2019" name="Int. J. Syst. Evol. Microbiol.">
        <title>The Global Catalogue of Microorganisms (GCM) 10K type strain sequencing project: providing services to taxonomists for standard genome sequencing and annotation.</title>
        <authorList>
            <consortium name="The Broad Institute Genomics Platform"/>
            <consortium name="The Broad Institute Genome Sequencing Center for Infectious Disease"/>
            <person name="Wu L."/>
            <person name="Ma J."/>
        </authorList>
    </citation>
    <scope>NUCLEOTIDE SEQUENCE [LARGE SCALE GENOMIC DNA]</scope>
    <source>
        <strain evidence="2">JCM 18285</strain>
    </source>
</reference>
<evidence type="ECO:0000313" key="2">
    <source>
        <dbReference type="Proteomes" id="UP001501302"/>
    </source>
</evidence>
<gene>
    <name evidence="1" type="ORF">GCM10023314_30110</name>
</gene>
<organism evidence="1 2">
    <name type="scientific">Algibacter agarivorans</name>
    <dbReference type="NCBI Taxonomy" id="1109741"/>
    <lineage>
        <taxon>Bacteria</taxon>
        <taxon>Pseudomonadati</taxon>
        <taxon>Bacteroidota</taxon>
        <taxon>Flavobacteriia</taxon>
        <taxon>Flavobacteriales</taxon>
        <taxon>Flavobacteriaceae</taxon>
        <taxon>Algibacter</taxon>
    </lineage>
</organism>
<evidence type="ECO:0000313" key="1">
    <source>
        <dbReference type="EMBL" id="GAA4954440.1"/>
    </source>
</evidence>
<comment type="caution">
    <text evidence="1">The sequence shown here is derived from an EMBL/GenBank/DDBJ whole genome shotgun (WGS) entry which is preliminary data.</text>
</comment>
<protein>
    <submittedName>
        <fullName evidence="1">Uncharacterized protein</fullName>
    </submittedName>
</protein>
<dbReference type="RefSeq" id="WP_345193504.1">
    <property type="nucleotide sequence ID" value="NZ_BAABJJ010000044.1"/>
</dbReference>
<keyword evidence="2" id="KW-1185">Reference proteome</keyword>
<dbReference type="EMBL" id="BAABJJ010000044">
    <property type="protein sequence ID" value="GAA4954440.1"/>
    <property type="molecule type" value="Genomic_DNA"/>
</dbReference>
<sequence length="146" mass="17418">MDSLKNKLEKNIKVFNAKPDYFNLKKEEIIKTNGVYERFVNWVTGEFDLNLKHESEILKVYFPNGWFSIVSHKNENEQEVIKINVKGKSKIACVKIMSQLEHIYNHVVYFQQVKIITALNKLKNKKLNDINKINFRNKRDYRRNGK</sequence>
<name>A0ABP9GXP1_9FLAO</name>
<accession>A0ABP9GXP1</accession>
<proteinExistence type="predicted"/>